<evidence type="ECO:0000256" key="3">
    <source>
        <dbReference type="ARBA" id="ARBA00022692"/>
    </source>
</evidence>
<feature type="domain" description="Major facilitator superfamily (MFS) profile" evidence="7">
    <location>
        <begin position="16"/>
        <end position="411"/>
    </location>
</feature>
<feature type="transmembrane region" description="Helical" evidence="6">
    <location>
        <begin position="178"/>
        <end position="196"/>
    </location>
</feature>
<dbReference type="CDD" id="cd17486">
    <property type="entry name" value="MFS_AmpG_like"/>
    <property type="match status" value="1"/>
</dbReference>
<evidence type="ECO:0000256" key="4">
    <source>
        <dbReference type="ARBA" id="ARBA00022989"/>
    </source>
</evidence>
<evidence type="ECO:0000259" key="7">
    <source>
        <dbReference type="PROSITE" id="PS50850"/>
    </source>
</evidence>
<dbReference type="InterPro" id="IPR011701">
    <property type="entry name" value="MFS"/>
</dbReference>
<feature type="transmembrane region" description="Helical" evidence="6">
    <location>
        <begin position="295"/>
        <end position="314"/>
    </location>
</feature>
<feature type="transmembrane region" description="Helical" evidence="6">
    <location>
        <begin position="358"/>
        <end position="379"/>
    </location>
</feature>
<dbReference type="SUPFAM" id="SSF103473">
    <property type="entry name" value="MFS general substrate transporter"/>
    <property type="match status" value="1"/>
</dbReference>
<feature type="transmembrane region" description="Helical" evidence="6">
    <location>
        <begin position="385"/>
        <end position="407"/>
    </location>
</feature>
<dbReference type="GO" id="GO:0016020">
    <property type="term" value="C:membrane"/>
    <property type="evidence" value="ECO:0007669"/>
    <property type="project" value="UniProtKB-SubCell"/>
</dbReference>
<reference evidence="8 9" key="1">
    <citation type="submission" date="2018-01" db="EMBL/GenBank/DDBJ databases">
        <title>The draft genome sequence of Halioglobus lutimaris HF004.</title>
        <authorList>
            <person name="Du Z.-J."/>
            <person name="Shi M.-J."/>
        </authorList>
    </citation>
    <scope>NUCLEOTIDE SEQUENCE [LARGE SCALE GENOMIC DNA]</scope>
    <source>
        <strain evidence="8 9">HF004</strain>
    </source>
</reference>
<keyword evidence="4 6" id="KW-1133">Transmembrane helix</keyword>
<dbReference type="Pfam" id="PF07690">
    <property type="entry name" value="MFS_1"/>
    <property type="match status" value="1"/>
</dbReference>
<protein>
    <submittedName>
        <fullName evidence="8">AmpG family muropeptide MFS transporter</fullName>
    </submittedName>
</protein>
<evidence type="ECO:0000313" key="9">
    <source>
        <dbReference type="Proteomes" id="UP000235005"/>
    </source>
</evidence>
<proteinExistence type="predicted"/>
<feature type="transmembrane region" description="Helical" evidence="6">
    <location>
        <begin position="320"/>
        <end position="346"/>
    </location>
</feature>
<gene>
    <name evidence="8" type="ORF">C0039_04185</name>
</gene>
<dbReference type="InterPro" id="IPR036259">
    <property type="entry name" value="MFS_trans_sf"/>
</dbReference>
<dbReference type="PANTHER" id="PTHR12778">
    <property type="entry name" value="SOLUTE CARRIER FAMILY 33 ACETYL-COA TRANSPORTER -RELATED"/>
    <property type="match status" value="1"/>
</dbReference>
<dbReference type="PROSITE" id="PS50850">
    <property type="entry name" value="MFS"/>
    <property type="match status" value="1"/>
</dbReference>
<keyword evidence="5 6" id="KW-0472">Membrane</keyword>
<comment type="subcellular location">
    <subcellularLocation>
        <location evidence="1">Membrane</location>
        <topology evidence="1">Multi-pass membrane protein</topology>
    </subcellularLocation>
</comment>
<dbReference type="InterPro" id="IPR020846">
    <property type="entry name" value="MFS_dom"/>
</dbReference>
<feature type="transmembrane region" description="Helical" evidence="6">
    <location>
        <begin position="85"/>
        <end position="104"/>
    </location>
</feature>
<name>A0A2N5X7E2_9GAMM</name>
<keyword evidence="9" id="KW-1185">Reference proteome</keyword>
<accession>A0A2N5X7E2</accession>
<dbReference type="Gene3D" id="1.20.1250.20">
    <property type="entry name" value="MFS general substrate transporter like domains"/>
    <property type="match status" value="2"/>
</dbReference>
<feature type="transmembrane region" description="Helical" evidence="6">
    <location>
        <begin position="17"/>
        <end position="35"/>
    </location>
</feature>
<evidence type="ECO:0000256" key="6">
    <source>
        <dbReference type="SAM" id="Phobius"/>
    </source>
</evidence>
<dbReference type="Proteomes" id="UP000235005">
    <property type="component" value="Unassembled WGS sequence"/>
</dbReference>
<keyword evidence="3 6" id="KW-0812">Transmembrane</keyword>
<keyword evidence="2" id="KW-0813">Transport</keyword>
<sequence>MSDSTATWQQSVFNRRILICVFTGFASGMPLYVLIQLVPAWLHEGGVSLAEIGLFALVGIPFTWKFLWAPFMDRWVPPLLGRRRGWMFIFQLALLVSIGMLGALQPEKDVATIAWLAFAVAFFSASQDVALDAYRREILPDEELGLGNAVHIQAYRISSLVPGSLSLILADMMPWSSVFWITGGFMLVGMLMTLAVSEPRSEVPETSGLREAVIAPFREYLGRRGWQGLLLVLGFMFLYKIGDNMATALATPFYLDLGFSKTQIGLVAKHAALWPAIIGGLLGGGLMIRFGINRSLWLFGVVQVVSILGFAVLASVGQSLWLLAAVISFEYLGVGMGTAAFTAFIARETSRAYAATQFALFTALAALPRTFANASTGVIVEQLGWTPFFLLCAVLALPGMLLLFWVAPWNKAPAGNTSAQEGIR</sequence>
<feature type="transmembrane region" description="Helical" evidence="6">
    <location>
        <begin position="271"/>
        <end position="288"/>
    </location>
</feature>
<feature type="transmembrane region" description="Helical" evidence="6">
    <location>
        <begin position="47"/>
        <end position="64"/>
    </location>
</feature>
<dbReference type="GO" id="GO:0022857">
    <property type="term" value="F:transmembrane transporter activity"/>
    <property type="evidence" value="ECO:0007669"/>
    <property type="project" value="InterPro"/>
</dbReference>
<dbReference type="EMBL" id="PKUS01000002">
    <property type="protein sequence ID" value="PLW70406.1"/>
    <property type="molecule type" value="Genomic_DNA"/>
</dbReference>
<comment type="caution">
    <text evidence="8">The sequence shown here is derived from an EMBL/GenBank/DDBJ whole genome shotgun (WGS) entry which is preliminary data.</text>
</comment>
<dbReference type="PANTHER" id="PTHR12778:SF10">
    <property type="entry name" value="MAJOR FACILITATOR SUPERFAMILY DOMAIN-CONTAINING PROTEIN 3"/>
    <property type="match status" value="1"/>
</dbReference>
<evidence type="ECO:0000256" key="1">
    <source>
        <dbReference type="ARBA" id="ARBA00004141"/>
    </source>
</evidence>
<feature type="transmembrane region" description="Helical" evidence="6">
    <location>
        <begin position="228"/>
        <end position="251"/>
    </location>
</feature>
<dbReference type="InterPro" id="IPR004752">
    <property type="entry name" value="AmpG_permease/AT-1"/>
</dbReference>
<evidence type="ECO:0000256" key="5">
    <source>
        <dbReference type="ARBA" id="ARBA00023136"/>
    </source>
</evidence>
<dbReference type="AlphaFoldDB" id="A0A2N5X7E2"/>
<evidence type="ECO:0000313" key="8">
    <source>
        <dbReference type="EMBL" id="PLW70406.1"/>
    </source>
</evidence>
<dbReference type="NCBIfam" id="TIGR00901">
    <property type="entry name" value="2A0125"/>
    <property type="match status" value="1"/>
</dbReference>
<evidence type="ECO:0000256" key="2">
    <source>
        <dbReference type="ARBA" id="ARBA00022448"/>
    </source>
</evidence>
<dbReference type="OrthoDB" id="9787815at2"/>
<dbReference type="RefSeq" id="WP_101517315.1">
    <property type="nucleotide sequence ID" value="NZ_PKUS01000002.1"/>
</dbReference>
<organism evidence="8 9">
    <name type="scientific">Pseudohalioglobus lutimaris</name>
    <dbReference type="NCBI Taxonomy" id="1737061"/>
    <lineage>
        <taxon>Bacteria</taxon>
        <taxon>Pseudomonadati</taxon>
        <taxon>Pseudomonadota</taxon>
        <taxon>Gammaproteobacteria</taxon>
        <taxon>Cellvibrionales</taxon>
        <taxon>Halieaceae</taxon>
        <taxon>Pseudohalioglobus</taxon>
    </lineage>
</organism>